<dbReference type="InterPro" id="IPR006342">
    <property type="entry name" value="FkbM_mtfrase"/>
</dbReference>
<keyword evidence="2" id="KW-0489">Methyltransferase</keyword>
<dbReference type="EMBL" id="RIAR02000001">
    <property type="protein sequence ID" value="NSL89847.1"/>
    <property type="molecule type" value="Genomic_DNA"/>
</dbReference>
<comment type="caution">
    <text evidence="2">The sequence shown here is derived from an EMBL/GenBank/DDBJ whole genome shotgun (WGS) entry which is preliminary data.</text>
</comment>
<reference evidence="2" key="1">
    <citation type="submission" date="2020-05" db="EMBL/GenBank/DDBJ databases">
        <title>Chitinophaga laudate sp. nov., isolated from a tropical peat swamp.</title>
        <authorList>
            <person name="Goh C.B.S."/>
            <person name="Lee M.S."/>
            <person name="Parimannan S."/>
            <person name="Pasbakhsh P."/>
            <person name="Yule C.M."/>
            <person name="Rajandas H."/>
            <person name="Loke S."/>
            <person name="Croft L."/>
            <person name="Tan J.B.L."/>
        </authorList>
    </citation>
    <scope>NUCLEOTIDE SEQUENCE</scope>
    <source>
        <strain evidence="2">Mgbs1</strain>
    </source>
</reference>
<dbReference type="Gene3D" id="3.40.50.150">
    <property type="entry name" value="Vaccinia Virus protein VP39"/>
    <property type="match status" value="1"/>
</dbReference>
<protein>
    <submittedName>
        <fullName evidence="2">FkbM family methyltransferase</fullName>
    </submittedName>
</protein>
<dbReference type="PANTHER" id="PTHR34203:SF15">
    <property type="entry name" value="SLL1173 PROTEIN"/>
    <property type="match status" value="1"/>
</dbReference>
<evidence type="ECO:0000313" key="3">
    <source>
        <dbReference type="Proteomes" id="UP000281028"/>
    </source>
</evidence>
<dbReference type="OrthoDB" id="9785375at2"/>
<dbReference type="GO" id="GO:0032259">
    <property type="term" value="P:methylation"/>
    <property type="evidence" value="ECO:0007669"/>
    <property type="project" value="UniProtKB-KW"/>
</dbReference>
<dbReference type="GO" id="GO:0008168">
    <property type="term" value="F:methyltransferase activity"/>
    <property type="evidence" value="ECO:0007669"/>
    <property type="project" value="UniProtKB-KW"/>
</dbReference>
<evidence type="ECO:0000259" key="1">
    <source>
        <dbReference type="Pfam" id="PF05050"/>
    </source>
</evidence>
<evidence type="ECO:0000313" key="2">
    <source>
        <dbReference type="EMBL" id="NSL89847.1"/>
    </source>
</evidence>
<dbReference type="RefSeq" id="WP_127037869.1">
    <property type="nucleotide sequence ID" value="NZ_JAABOK010000007.1"/>
</dbReference>
<gene>
    <name evidence="2" type="ORF">ECE50_023600</name>
</gene>
<name>A0A433WJ04_9BACT</name>
<dbReference type="AlphaFoldDB" id="A0A433WJ04"/>
<sequence>MSSSTLLDGIKRLGFLKGMQIYRAIKRKSPAVKFPELQHPVILRPGSTDYKVLKQVYMRGEYDIEFPFRPRYIIDGGANIGLFAILFANRAQDAAIVSIEPESDNFRQLKANTAVYPNVTAIQAGLWNKQCHLQVIKEGLEDWSFQVQETDDCSSSFPAISINDIMTMYQWPHIDIVKLDVEGAEEKIFASNFEWLAKTRVLIIELHDKLLPGSSNTFRAAMQQYDFTESRLGENLIFRNNLFN</sequence>
<accession>A0A433WJ04</accession>
<dbReference type="InterPro" id="IPR052514">
    <property type="entry name" value="SAM-dependent_MTase"/>
</dbReference>
<dbReference type="PANTHER" id="PTHR34203">
    <property type="entry name" value="METHYLTRANSFERASE, FKBM FAMILY PROTEIN"/>
    <property type="match status" value="1"/>
</dbReference>
<organism evidence="2 3">
    <name type="scientific">Chitinophaga solisilvae</name>
    <dbReference type="NCBI Taxonomy" id="1233460"/>
    <lineage>
        <taxon>Bacteria</taxon>
        <taxon>Pseudomonadati</taxon>
        <taxon>Bacteroidota</taxon>
        <taxon>Chitinophagia</taxon>
        <taxon>Chitinophagales</taxon>
        <taxon>Chitinophagaceae</taxon>
        <taxon>Chitinophaga</taxon>
    </lineage>
</organism>
<feature type="domain" description="Methyltransferase FkbM" evidence="1">
    <location>
        <begin position="75"/>
        <end position="209"/>
    </location>
</feature>
<dbReference type="Pfam" id="PF05050">
    <property type="entry name" value="Methyltransf_21"/>
    <property type="match status" value="1"/>
</dbReference>
<keyword evidence="2" id="KW-0808">Transferase</keyword>
<dbReference type="Proteomes" id="UP000281028">
    <property type="component" value="Unassembled WGS sequence"/>
</dbReference>
<dbReference type="SUPFAM" id="SSF53335">
    <property type="entry name" value="S-adenosyl-L-methionine-dependent methyltransferases"/>
    <property type="match status" value="1"/>
</dbReference>
<dbReference type="InterPro" id="IPR029063">
    <property type="entry name" value="SAM-dependent_MTases_sf"/>
</dbReference>
<keyword evidence="3" id="KW-1185">Reference proteome</keyword>
<proteinExistence type="predicted"/>
<dbReference type="NCBIfam" id="TIGR01444">
    <property type="entry name" value="fkbM_fam"/>
    <property type="match status" value="1"/>
</dbReference>